<organism evidence="2 3">
    <name type="scientific">Diplocarpon rosae</name>
    <dbReference type="NCBI Taxonomy" id="946125"/>
    <lineage>
        <taxon>Eukaryota</taxon>
        <taxon>Fungi</taxon>
        <taxon>Dikarya</taxon>
        <taxon>Ascomycota</taxon>
        <taxon>Pezizomycotina</taxon>
        <taxon>Leotiomycetes</taxon>
        <taxon>Helotiales</taxon>
        <taxon>Drepanopezizaceae</taxon>
        <taxon>Diplocarpon</taxon>
    </lineage>
</organism>
<accession>A0AAD9WHH1</accession>
<protein>
    <submittedName>
        <fullName evidence="2">Uncharacterized protein</fullName>
    </submittedName>
</protein>
<reference evidence="2" key="1">
    <citation type="submission" date="2023-06" db="EMBL/GenBank/DDBJ databases">
        <title>Draft genome of Marssonina rosae.</title>
        <authorList>
            <person name="Cheng Q."/>
        </authorList>
    </citation>
    <scope>NUCLEOTIDE SEQUENCE</scope>
    <source>
        <strain evidence="2">R4</strain>
    </source>
</reference>
<feature type="compositionally biased region" description="Basic residues" evidence="1">
    <location>
        <begin position="77"/>
        <end position="86"/>
    </location>
</feature>
<dbReference type="Proteomes" id="UP001285354">
    <property type="component" value="Unassembled WGS sequence"/>
</dbReference>
<feature type="compositionally biased region" description="Polar residues" evidence="1">
    <location>
        <begin position="37"/>
        <end position="46"/>
    </location>
</feature>
<sequence length="719" mass="78592">MASTKERATRVELRESKSGRDREREISKPQPLRIIKRSQTVTNCTPSRAFVRRGRGTSDESDQSKGSPPQGVDRPLTVRKKRHGRRSVVGLSLDEPQSGSEGSGGTIEDIVRKHSDLDDPEADLDITPKARPSTARINSAGAFLKSELHERSFDIEPTSFSVRDNRHSMFTPQQTTRRPPPNIVSPPRIPERRLSKSKNFFLRAIGGRLSDDSKSVRRKNSEVSRGTLIRRLSRSRNPSPAESYTDSIVSTDRAYSFQLGSLDVTDVSVNSRLSSYVGRPPSCASSDAAAVEDLFVLCPQITITPEISSVDTGSCFLWVAIEVTGTLQKADGEDRFVSSRTNSPAPDLWPYGRLHSMRIDLHPGQGCMVSEIVGDLHKTKIIRAGETQLILAKIRFNKFVPPTHIRESSSDGLIAQLENDLGDTLIPYLTVRLTYKHSAFPNIKSPVTVADGMSMHITRIQTEATAVIKRHNPLSAWSPRTSQTINSPVEVNPLIELVETYLPSERAREVLRKLANERTPIPLAKRFEHAHGASEDTGKSTDASIATRIGASASVVASPLACTASARSVMEPPSTSGPFARLGSTRSHQGHLSEEMDPARKVWAEMRRASRGGGLSRHPRGSISADHYLGVDEGCSPGQLSSSLGSPSAFLAGAGEDMELITEERSRIMDMALRNKRSVGQESLQSIVPSVGKQKLKGGALSGLGLGVGRTWGWNGNWW</sequence>
<gene>
    <name evidence="2" type="ORF">QTJ16_001393</name>
</gene>
<dbReference type="EMBL" id="JAUBYV010000001">
    <property type="protein sequence ID" value="KAK2630573.1"/>
    <property type="molecule type" value="Genomic_DNA"/>
</dbReference>
<feature type="compositionally biased region" description="Basic and acidic residues" evidence="1">
    <location>
        <begin position="1"/>
        <end position="27"/>
    </location>
</feature>
<evidence type="ECO:0000313" key="3">
    <source>
        <dbReference type="Proteomes" id="UP001285354"/>
    </source>
</evidence>
<comment type="caution">
    <text evidence="2">The sequence shown here is derived from an EMBL/GenBank/DDBJ whole genome shotgun (WGS) entry which is preliminary data.</text>
</comment>
<feature type="region of interest" description="Disordered" evidence="1">
    <location>
        <begin position="212"/>
        <end position="245"/>
    </location>
</feature>
<feature type="compositionally biased region" description="Basic and acidic residues" evidence="1">
    <location>
        <begin position="212"/>
        <end position="222"/>
    </location>
</feature>
<feature type="region of interest" description="Disordered" evidence="1">
    <location>
        <begin position="567"/>
        <end position="596"/>
    </location>
</feature>
<evidence type="ECO:0000313" key="2">
    <source>
        <dbReference type="EMBL" id="KAK2630573.1"/>
    </source>
</evidence>
<name>A0AAD9WHH1_9HELO</name>
<feature type="region of interest" description="Disordered" evidence="1">
    <location>
        <begin position="1"/>
        <end position="108"/>
    </location>
</feature>
<keyword evidence="3" id="KW-1185">Reference proteome</keyword>
<feature type="compositionally biased region" description="Pro residues" evidence="1">
    <location>
        <begin position="178"/>
        <end position="188"/>
    </location>
</feature>
<feature type="region of interest" description="Disordered" evidence="1">
    <location>
        <begin position="170"/>
        <end position="190"/>
    </location>
</feature>
<feature type="compositionally biased region" description="Polar residues" evidence="1">
    <location>
        <begin position="235"/>
        <end position="245"/>
    </location>
</feature>
<proteinExistence type="predicted"/>
<evidence type="ECO:0000256" key="1">
    <source>
        <dbReference type="SAM" id="MobiDB-lite"/>
    </source>
</evidence>
<dbReference type="AlphaFoldDB" id="A0AAD9WHH1"/>